<evidence type="ECO:0000313" key="3">
    <source>
        <dbReference type="EMBL" id="KKU87852.1"/>
    </source>
</evidence>
<dbReference type="Pfam" id="PF01368">
    <property type="entry name" value="DHH"/>
    <property type="match status" value="1"/>
</dbReference>
<name>A0A0G1U171_9BACT</name>
<evidence type="ECO:0000313" key="4">
    <source>
        <dbReference type="Proteomes" id="UP000034739"/>
    </source>
</evidence>
<dbReference type="PATRIC" id="fig|1618445.3.peg.581"/>
<dbReference type="AlphaFoldDB" id="A0A0G1U171"/>
<accession>A0A0G1U171</accession>
<evidence type="ECO:0000256" key="1">
    <source>
        <dbReference type="SAM" id="MobiDB-lite"/>
    </source>
</evidence>
<dbReference type="SUPFAM" id="SSF64182">
    <property type="entry name" value="DHH phosphoesterases"/>
    <property type="match status" value="1"/>
</dbReference>
<dbReference type="Proteomes" id="UP000034739">
    <property type="component" value="Unassembled WGS sequence"/>
</dbReference>
<dbReference type="InterPro" id="IPR038763">
    <property type="entry name" value="DHH_sf"/>
</dbReference>
<dbReference type="PANTHER" id="PTHR47618:SF1">
    <property type="entry name" value="BIFUNCTIONAL OLIGORIBONUCLEASE AND PAP PHOSPHATASE NRNA"/>
    <property type="match status" value="1"/>
</dbReference>
<protein>
    <submittedName>
        <fullName evidence="3">Phosphoesterase RecJ domain protein</fullName>
    </submittedName>
</protein>
<sequence>MDAITDIAKVKELLDKARDVLIVTHEQPTDDSMGSALALYLGLKGMGKNVTIACPDPVTVELSNYVGANKIATELSRKNFIISLDYVDGSIEKVSYNIEGNKFNLVVEPRPGFDAFSEDKVSFSHAGAAAEVIITVDTIHLGGLKKLYESDKELYASKPIVNIDRHANNANYGQINLVDATASSTAEVVARVLSGLGVALTVDIATNLLNALFAATNSFQNPGVTANAFELAAVAMKAGGKRFGQKVATEEVPAAETVAPVHPGGEAGSNTPPQPAEGQPVPPPVSGQAPADWLKPKIFKSSNLI</sequence>
<comment type="caution">
    <text evidence="3">The sequence shown here is derived from an EMBL/GenBank/DDBJ whole genome shotgun (WGS) entry which is preliminary data.</text>
</comment>
<dbReference type="InterPro" id="IPR051319">
    <property type="entry name" value="Oligoribo/pAp-PDE_c-di-AMP_PDE"/>
</dbReference>
<reference evidence="3 4" key="1">
    <citation type="journal article" date="2015" name="Nature">
        <title>rRNA introns, odd ribosomes, and small enigmatic genomes across a large radiation of phyla.</title>
        <authorList>
            <person name="Brown C.T."/>
            <person name="Hug L.A."/>
            <person name="Thomas B.C."/>
            <person name="Sharon I."/>
            <person name="Castelle C.J."/>
            <person name="Singh A."/>
            <person name="Wilkins M.J."/>
            <person name="Williams K.H."/>
            <person name="Banfield J.F."/>
        </authorList>
    </citation>
    <scope>NUCLEOTIDE SEQUENCE [LARGE SCALE GENOMIC DNA]</scope>
</reference>
<organism evidence="3 4">
    <name type="scientific">Candidatus Gottesmanbacteria bacterium GW2011_GWA2_47_9</name>
    <dbReference type="NCBI Taxonomy" id="1618445"/>
    <lineage>
        <taxon>Bacteria</taxon>
        <taxon>Candidatus Gottesmaniibacteriota</taxon>
    </lineage>
</organism>
<feature type="domain" description="DDH" evidence="2">
    <location>
        <begin position="20"/>
        <end position="215"/>
    </location>
</feature>
<proteinExistence type="predicted"/>
<dbReference type="Gene3D" id="3.90.1640.10">
    <property type="entry name" value="inorganic pyrophosphatase (n-terminal core)"/>
    <property type="match status" value="2"/>
</dbReference>
<feature type="compositionally biased region" description="Pro residues" evidence="1">
    <location>
        <begin position="272"/>
        <end position="285"/>
    </location>
</feature>
<dbReference type="InterPro" id="IPR001667">
    <property type="entry name" value="DDH_dom"/>
</dbReference>
<evidence type="ECO:0000259" key="2">
    <source>
        <dbReference type="Pfam" id="PF01368"/>
    </source>
</evidence>
<gene>
    <name evidence="3" type="ORF">UY16_C0017G0010</name>
</gene>
<dbReference type="PANTHER" id="PTHR47618">
    <property type="entry name" value="BIFUNCTIONAL OLIGORIBONUCLEASE AND PAP PHOSPHATASE NRNA"/>
    <property type="match status" value="1"/>
</dbReference>
<feature type="region of interest" description="Disordered" evidence="1">
    <location>
        <begin position="258"/>
        <end position="293"/>
    </location>
</feature>
<dbReference type="EMBL" id="LCOY01000017">
    <property type="protein sequence ID" value="KKU87852.1"/>
    <property type="molecule type" value="Genomic_DNA"/>
</dbReference>